<name>E8RMD8_ASTEC</name>
<dbReference type="InterPro" id="IPR012373">
    <property type="entry name" value="Ferrdict_sens_TM"/>
</dbReference>
<dbReference type="Pfam" id="PF16220">
    <property type="entry name" value="DUF4880"/>
    <property type="match status" value="1"/>
</dbReference>
<feature type="domain" description="FecR N-terminal" evidence="2">
    <location>
        <begin position="14"/>
        <end position="50"/>
    </location>
</feature>
<dbReference type="HOGENOM" id="CLU_050192_0_1_5"/>
<protein>
    <submittedName>
        <fullName evidence="3">Anti-FecI sigma factor, FecR</fullName>
    </submittedName>
</protein>
<keyword evidence="4" id="KW-1185">Reference proteome</keyword>
<dbReference type="Proteomes" id="UP000001492">
    <property type="component" value="Chromosome 1"/>
</dbReference>
<dbReference type="PANTHER" id="PTHR30273">
    <property type="entry name" value="PERIPLASMIC SIGNAL SENSOR AND SIGMA FACTOR ACTIVATOR FECR-RELATED"/>
    <property type="match status" value="1"/>
</dbReference>
<feature type="transmembrane region" description="Helical" evidence="1">
    <location>
        <begin position="79"/>
        <end position="100"/>
    </location>
</feature>
<keyword evidence="1" id="KW-1133">Transmembrane helix</keyword>
<dbReference type="InterPro" id="IPR032623">
    <property type="entry name" value="FecR_N"/>
</dbReference>
<evidence type="ECO:0000313" key="4">
    <source>
        <dbReference type="Proteomes" id="UP000001492"/>
    </source>
</evidence>
<evidence type="ECO:0000313" key="3">
    <source>
        <dbReference type="EMBL" id="ADU13889.1"/>
    </source>
</evidence>
<accession>E8RMD8</accession>
<dbReference type="RefSeq" id="WP_013479717.1">
    <property type="nucleotide sequence ID" value="NC_014816.1"/>
</dbReference>
<reference evidence="4" key="1">
    <citation type="submission" date="2010-12" db="EMBL/GenBank/DDBJ databases">
        <title>Complete sequence of chromosome 1 of Asticcacaulis excentricus CB 48.</title>
        <authorList>
            <consortium name="US DOE Joint Genome Institute"/>
            <person name="Lucas S."/>
            <person name="Copeland A."/>
            <person name="Lapidus A."/>
            <person name="Cheng J.-F."/>
            <person name="Bruce D."/>
            <person name="Goodwin L."/>
            <person name="Pitluck S."/>
            <person name="Teshima H."/>
            <person name="Davenport K."/>
            <person name="Detter J.C."/>
            <person name="Han C."/>
            <person name="Tapia R."/>
            <person name="Land M."/>
            <person name="Hauser L."/>
            <person name="Jeffries C."/>
            <person name="Kyrpides N."/>
            <person name="Ivanova N."/>
            <person name="Ovchinnikova G."/>
            <person name="Brun Y.V."/>
            <person name="Woyke T."/>
        </authorList>
    </citation>
    <scope>NUCLEOTIDE SEQUENCE [LARGE SCALE GENOMIC DNA]</scope>
    <source>
        <strain evidence="4">ATCC 15261 / DSM 4724 / KCTC 12464 / NCIMB 9791 / VKM B-1370 / CB 48</strain>
    </source>
</reference>
<dbReference type="STRING" id="573065.Astex_2233"/>
<dbReference type="eggNOG" id="COG3712">
    <property type="taxonomic scope" value="Bacteria"/>
</dbReference>
<dbReference type="AlphaFoldDB" id="E8RMD8"/>
<dbReference type="OrthoDB" id="7182898at2"/>
<keyword evidence="1" id="KW-0472">Membrane</keyword>
<sequence length="313" mass="34924">MNGIREDGVDKPLEEAATWYARLQADEAELPAFEAWRGSHPKNAVAFAKIVAANESLRADQVKGVDRLALYPLWTRRNLYFVLGLLGALILFSLMGYLLYFRSRGRSDTKQGEVRMLALAQNLNVELNTKTRIKWQASARAVQLTLQEGEVFIRQAPGAIVCRLMCQGRIVVLSAGEYLARLNGQTLDLLVLKGEAEIPPKGSERAVVRLHPQQSVLLGSDLAAPRTLSVSQTEFRTGWRQGYVDLDGQILSEVVAEYNRYLEKPIRIADPEIGDLRLAGRFSLKDPKPFLEGLRQSFGLNVVGDEEGYVISR</sequence>
<gene>
    <name evidence="3" type="ordered locus">Astex_2233</name>
</gene>
<dbReference type="PANTHER" id="PTHR30273:SF2">
    <property type="entry name" value="PROTEIN FECR"/>
    <property type="match status" value="1"/>
</dbReference>
<dbReference type="KEGG" id="aex:Astex_2233"/>
<keyword evidence="1" id="KW-0812">Transmembrane</keyword>
<dbReference type="GO" id="GO:0016989">
    <property type="term" value="F:sigma factor antagonist activity"/>
    <property type="evidence" value="ECO:0007669"/>
    <property type="project" value="TreeGrafter"/>
</dbReference>
<organism evidence="3 4">
    <name type="scientific">Asticcacaulis excentricus (strain ATCC 15261 / DSM 4724 / KCTC 12464 / NCIMB 9791 / VKM B-1370 / CB 48)</name>
    <dbReference type="NCBI Taxonomy" id="573065"/>
    <lineage>
        <taxon>Bacteria</taxon>
        <taxon>Pseudomonadati</taxon>
        <taxon>Pseudomonadota</taxon>
        <taxon>Alphaproteobacteria</taxon>
        <taxon>Caulobacterales</taxon>
        <taxon>Caulobacteraceae</taxon>
        <taxon>Asticcacaulis</taxon>
    </lineage>
</organism>
<dbReference type="PIRSF" id="PIRSF018266">
    <property type="entry name" value="FecR"/>
    <property type="match status" value="1"/>
</dbReference>
<evidence type="ECO:0000259" key="2">
    <source>
        <dbReference type="Pfam" id="PF16220"/>
    </source>
</evidence>
<evidence type="ECO:0000256" key="1">
    <source>
        <dbReference type="SAM" id="Phobius"/>
    </source>
</evidence>
<proteinExistence type="predicted"/>
<dbReference type="EMBL" id="CP002395">
    <property type="protein sequence ID" value="ADU13889.1"/>
    <property type="molecule type" value="Genomic_DNA"/>
</dbReference>